<dbReference type="InterPro" id="IPR003594">
    <property type="entry name" value="HATPase_dom"/>
</dbReference>
<dbReference type="EMBL" id="VOEI01000002">
    <property type="protein sequence ID" value="TWR26804.1"/>
    <property type="molecule type" value="Genomic_DNA"/>
</dbReference>
<keyword evidence="4" id="KW-0808">Transferase</keyword>
<evidence type="ECO:0000256" key="5">
    <source>
        <dbReference type="ARBA" id="ARBA00022777"/>
    </source>
</evidence>
<evidence type="ECO:0000256" key="2">
    <source>
        <dbReference type="ARBA" id="ARBA00012438"/>
    </source>
</evidence>
<evidence type="ECO:0000259" key="6">
    <source>
        <dbReference type="PROSITE" id="PS50109"/>
    </source>
</evidence>
<dbReference type="SMART" id="SM00387">
    <property type="entry name" value="HATPase_c"/>
    <property type="match status" value="1"/>
</dbReference>
<dbReference type="GO" id="GO:0000155">
    <property type="term" value="F:phosphorelay sensor kinase activity"/>
    <property type="evidence" value="ECO:0007669"/>
    <property type="project" value="InterPro"/>
</dbReference>
<evidence type="ECO:0000313" key="8">
    <source>
        <dbReference type="Proteomes" id="UP000318010"/>
    </source>
</evidence>
<evidence type="ECO:0000256" key="4">
    <source>
        <dbReference type="ARBA" id="ARBA00022679"/>
    </source>
</evidence>
<evidence type="ECO:0000313" key="7">
    <source>
        <dbReference type="EMBL" id="TWR26804.1"/>
    </source>
</evidence>
<sequence>MQIEKILTQSKSSASKVHSSPLPRIGKWEYDVTNSKYTWSEAIFDILDLPYYAKPSNIFSLSSFEEPYKAMLGKAIANACQSGTSWDLELEMMTASNNNIWVRSYGGAVVENGIILKVEGFLMDIDKYRTKEIAFDLLKQKHRQLNTFNQLLTHDLRNHVNNICMLTGMMSKESLDAGNAQLVDKIAQVSENLRFTIDRLSDIIHVKEDLIASEQVNFSDALDNVTALMDIDLRQSEADIQTDFVVPAINFPKVYLNSILSNLISNSIKYKKVDEYPKLFISTYQDEGCDCTILEFQDNGIGIDLEAHGDKIFGLYQTFTDNPKAHGIGLFLVKSQIESQGGDIVVESKPDVGTIFRIFFKNMSDILT</sequence>
<dbReference type="InterPro" id="IPR036097">
    <property type="entry name" value="HisK_dim/P_sf"/>
</dbReference>
<dbReference type="Gene3D" id="3.30.565.10">
    <property type="entry name" value="Histidine kinase-like ATPase, C-terminal domain"/>
    <property type="match status" value="1"/>
</dbReference>
<dbReference type="Gene3D" id="1.10.287.130">
    <property type="match status" value="1"/>
</dbReference>
<dbReference type="RefSeq" id="WP_146269809.1">
    <property type="nucleotide sequence ID" value="NZ_VOEI01000002.1"/>
</dbReference>
<dbReference type="Proteomes" id="UP000318010">
    <property type="component" value="Unassembled WGS sequence"/>
</dbReference>
<dbReference type="InterPro" id="IPR005467">
    <property type="entry name" value="His_kinase_dom"/>
</dbReference>
<dbReference type="OrthoDB" id="1522284at2"/>
<keyword evidence="5 7" id="KW-0418">Kinase</keyword>
<feature type="domain" description="Histidine kinase" evidence="6">
    <location>
        <begin position="151"/>
        <end position="364"/>
    </location>
</feature>
<dbReference type="SUPFAM" id="SSF55785">
    <property type="entry name" value="PYP-like sensor domain (PAS domain)"/>
    <property type="match status" value="1"/>
</dbReference>
<dbReference type="PANTHER" id="PTHR43304">
    <property type="entry name" value="PHYTOCHROME-LIKE PROTEIN CPH1"/>
    <property type="match status" value="1"/>
</dbReference>
<proteinExistence type="predicted"/>
<dbReference type="PANTHER" id="PTHR43304:SF1">
    <property type="entry name" value="PAC DOMAIN-CONTAINING PROTEIN"/>
    <property type="match status" value="1"/>
</dbReference>
<dbReference type="Pfam" id="PF02518">
    <property type="entry name" value="HATPase_c"/>
    <property type="match status" value="1"/>
</dbReference>
<dbReference type="InterPro" id="IPR035965">
    <property type="entry name" value="PAS-like_dom_sf"/>
</dbReference>
<protein>
    <recommendedName>
        <fullName evidence="2">histidine kinase</fullName>
        <ecNumber evidence="2">2.7.13.3</ecNumber>
    </recommendedName>
</protein>
<keyword evidence="8" id="KW-1185">Reference proteome</keyword>
<dbReference type="EC" id="2.7.13.3" evidence="2"/>
<dbReference type="SUPFAM" id="SSF47384">
    <property type="entry name" value="Homodimeric domain of signal transducing histidine kinase"/>
    <property type="match status" value="1"/>
</dbReference>
<dbReference type="InterPro" id="IPR004358">
    <property type="entry name" value="Sig_transdc_His_kin-like_C"/>
</dbReference>
<name>A0A563U659_9SPHI</name>
<keyword evidence="3" id="KW-0597">Phosphoprotein</keyword>
<dbReference type="Gene3D" id="3.30.450.20">
    <property type="entry name" value="PAS domain"/>
    <property type="match status" value="1"/>
</dbReference>
<reference evidence="7 8" key="1">
    <citation type="submission" date="2019-07" db="EMBL/GenBank/DDBJ databases">
        <authorList>
            <person name="Kim J."/>
        </authorList>
    </citation>
    <scope>NUCLEOTIDE SEQUENCE [LARGE SCALE GENOMIC DNA]</scope>
    <source>
        <strain evidence="7 8">MJ1a</strain>
    </source>
</reference>
<accession>A0A563U659</accession>
<dbReference type="AlphaFoldDB" id="A0A563U659"/>
<dbReference type="SUPFAM" id="SSF55874">
    <property type="entry name" value="ATPase domain of HSP90 chaperone/DNA topoisomerase II/histidine kinase"/>
    <property type="match status" value="1"/>
</dbReference>
<evidence type="ECO:0000256" key="3">
    <source>
        <dbReference type="ARBA" id="ARBA00022553"/>
    </source>
</evidence>
<dbReference type="PROSITE" id="PS50109">
    <property type="entry name" value="HIS_KIN"/>
    <property type="match status" value="1"/>
</dbReference>
<evidence type="ECO:0000256" key="1">
    <source>
        <dbReference type="ARBA" id="ARBA00000085"/>
    </source>
</evidence>
<gene>
    <name evidence="7" type="ORF">FPZ42_07130</name>
</gene>
<comment type="catalytic activity">
    <reaction evidence="1">
        <text>ATP + protein L-histidine = ADP + protein N-phospho-L-histidine.</text>
        <dbReference type="EC" id="2.7.13.3"/>
    </reaction>
</comment>
<dbReference type="PRINTS" id="PR00344">
    <property type="entry name" value="BCTRLSENSOR"/>
</dbReference>
<organism evidence="7 8">
    <name type="scientific">Mucilaginibacter achroorhodeus</name>
    <dbReference type="NCBI Taxonomy" id="2599294"/>
    <lineage>
        <taxon>Bacteria</taxon>
        <taxon>Pseudomonadati</taxon>
        <taxon>Bacteroidota</taxon>
        <taxon>Sphingobacteriia</taxon>
        <taxon>Sphingobacteriales</taxon>
        <taxon>Sphingobacteriaceae</taxon>
        <taxon>Mucilaginibacter</taxon>
    </lineage>
</organism>
<comment type="caution">
    <text evidence="7">The sequence shown here is derived from an EMBL/GenBank/DDBJ whole genome shotgun (WGS) entry which is preliminary data.</text>
</comment>
<dbReference type="InterPro" id="IPR036890">
    <property type="entry name" value="HATPase_C_sf"/>
</dbReference>
<dbReference type="InterPro" id="IPR052162">
    <property type="entry name" value="Sensor_kinase/Photoreceptor"/>
</dbReference>